<accession>A0AAV7NDI5</accession>
<dbReference type="Proteomes" id="UP001066276">
    <property type="component" value="Chromosome 8"/>
</dbReference>
<feature type="domain" description="Ig-like" evidence="6">
    <location>
        <begin position="183"/>
        <end position="285"/>
    </location>
</feature>
<keyword evidence="8" id="KW-1185">Reference proteome</keyword>
<dbReference type="GO" id="GO:0009986">
    <property type="term" value="C:cell surface"/>
    <property type="evidence" value="ECO:0007669"/>
    <property type="project" value="TreeGrafter"/>
</dbReference>
<feature type="domain" description="Ig-like" evidence="6">
    <location>
        <begin position="89"/>
        <end position="176"/>
    </location>
</feature>
<dbReference type="AlphaFoldDB" id="A0AAV7NDI5"/>
<dbReference type="GO" id="GO:0005923">
    <property type="term" value="C:bicellular tight junction"/>
    <property type="evidence" value="ECO:0007669"/>
    <property type="project" value="TreeGrafter"/>
</dbReference>
<dbReference type="GO" id="GO:0098609">
    <property type="term" value="P:cell-cell adhesion"/>
    <property type="evidence" value="ECO:0007669"/>
    <property type="project" value="TreeGrafter"/>
</dbReference>
<dbReference type="PROSITE" id="PS50835">
    <property type="entry name" value="IG_LIKE"/>
    <property type="match status" value="2"/>
</dbReference>
<evidence type="ECO:0000313" key="8">
    <source>
        <dbReference type="Proteomes" id="UP001066276"/>
    </source>
</evidence>
<organism evidence="7 8">
    <name type="scientific">Pleurodeles waltl</name>
    <name type="common">Iberian ribbed newt</name>
    <dbReference type="NCBI Taxonomy" id="8319"/>
    <lineage>
        <taxon>Eukaryota</taxon>
        <taxon>Metazoa</taxon>
        <taxon>Chordata</taxon>
        <taxon>Craniata</taxon>
        <taxon>Vertebrata</taxon>
        <taxon>Euteleostomi</taxon>
        <taxon>Amphibia</taxon>
        <taxon>Batrachia</taxon>
        <taxon>Caudata</taxon>
        <taxon>Salamandroidea</taxon>
        <taxon>Salamandridae</taxon>
        <taxon>Pleurodelinae</taxon>
        <taxon>Pleurodeles</taxon>
    </lineage>
</organism>
<dbReference type="GO" id="GO:0016020">
    <property type="term" value="C:membrane"/>
    <property type="evidence" value="ECO:0007669"/>
    <property type="project" value="UniProtKB-SubCell"/>
</dbReference>
<dbReference type="EMBL" id="JANPWB010000012">
    <property type="protein sequence ID" value="KAJ1112930.1"/>
    <property type="molecule type" value="Genomic_DNA"/>
</dbReference>
<evidence type="ECO:0000256" key="3">
    <source>
        <dbReference type="ARBA" id="ARBA00023157"/>
    </source>
</evidence>
<dbReference type="Pfam" id="PF08205">
    <property type="entry name" value="C2-set_2"/>
    <property type="match status" value="1"/>
</dbReference>
<keyword evidence="3" id="KW-1015">Disulfide bond</keyword>
<dbReference type="SUPFAM" id="SSF48726">
    <property type="entry name" value="Immunoglobulin"/>
    <property type="match status" value="2"/>
</dbReference>
<dbReference type="InterPro" id="IPR013162">
    <property type="entry name" value="CD80_C2-set"/>
</dbReference>
<reference evidence="7" key="1">
    <citation type="journal article" date="2022" name="bioRxiv">
        <title>Sequencing and chromosome-scale assembly of the giantPleurodeles waltlgenome.</title>
        <authorList>
            <person name="Brown T."/>
            <person name="Elewa A."/>
            <person name="Iarovenko S."/>
            <person name="Subramanian E."/>
            <person name="Araus A.J."/>
            <person name="Petzold A."/>
            <person name="Susuki M."/>
            <person name="Suzuki K.-i.T."/>
            <person name="Hayashi T."/>
            <person name="Toyoda A."/>
            <person name="Oliveira C."/>
            <person name="Osipova E."/>
            <person name="Leigh N.D."/>
            <person name="Simon A."/>
            <person name="Yun M.H."/>
        </authorList>
    </citation>
    <scope>NUCLEOTIDE SEQUENCE</scope>
    <source>
        <strain evidence="7">20211129_DDA</strain>
        <tissue evidence="7">Liver</tissue>
    </source>
</reference>
<gene>
    <name evidence="7" type="ORF">NDU88_001191</name>
</gene>
<evidence type="ECO:0000256" key="5">
    <source>
        <dbReference type="SAM" id="Phobius"/>
    </source>
</evidence>
<dbReference type="InterPro" id="IPR003599">
    <property type="entry name" value="Ig_sub"/>
</dbReference>
<proteinExistence type="predicted"/>
<feature type="region of interest" description="Disordered" evidence="4">
    <location>
        <begin position="367"/>
        <end position="393"/>
    </location>
</feature>
<evidence type="ECO:0000313" key="7">
    <source>
        <dbReference type="EMBL" id="KAJ1112930.1"/>
    </source>
</evidence>
<comment type="subcellular location">
    <subcellularLocation>
        <location evidence="1">Membrane</location>
        <topology evidence="1">Single-pass membrane protein</topology>
    </subcellularLocation>
</comment>
<protein>
    <recommendedName>
        <fullName evidence="6">Ig-like domain-containing protein</fullName>
    </recommendedName>
</protein>
<dbReference type="Pfam" id="PF07679">
    <property type="entry name" value="I-set"/>
    <property type="match status" value="1"/>
</dbReference>
<dbReference type="PANTHER" id="PTHR44991">
    <property type="entry name" value="IMMUNOGLOBULIN SUPERFAMILY MEMBER 5"/>
    <property type="match status" value="1"/>
</dbReference>
<dbReference type="Gene3D" id="2.60.40.10">
    <property type="entry name" value="Immunoglobulins"/>
    <property type="match status" value="2"/>
</dbReference>
<evidence type="ECO:0000256" key="4">
    <source>
        <dbReference type="SAM" id="MobiDB-lite"/>
    </source>
</evidence>
<dbReference type="InterPro" id="IPR013783">
    <property type="entry name" value="Ig-like_fold"/>
</dbReference>
<evidence type="ECO:0000259" key="6">
    <source>
        <dbReference type="PROSITE" id="PS50835"/>
    </source>
</evidence>
<dbReference type="SMART" id="SM00409">
    <property type="entry name" value="IG"/>
    <property type="match status" value="2"/>
</dbReference>
<dbReference type="InterPro" id="IPR007110">
    <property type="entry name" value="Ig-like_dom"/>
</dbReference>
<keyword evidence="5" id="KW-1133">Transmembrane helix</keyword>
<feature type="transmembrane region" description="Helical" evidence="5">
    <location>
        <begin position="304"/>
        <end position="330"/>
    </location>
</feature>
<sequence length="434" mass="47236">MSLAARRRGAPHNLERPVSLACWRSDATSAAGRGAPDRFLSSSGDDAGFQLACSSPLNILGLDFMDSVRRFAAFISIFVSVLSGCGHCQVVTQAPSNATVLLGSQARFNCTVEGEWKTILWFWKNTPVVTVNPSTGIVAPDPRFSAVNYTRANSFTSELIISDVRISDTGEIRCNVFTSEYFPAYLSVQVNGTLQITNGSFTAFINEMTYVECQALGWLPAPQITWMTNDSPVDPSNYVTTQHSVGSEGLQNSVSTLNMTFGENGTVTCLASIEALPRPQSATVSLTVRERPVGGNNSLDERDVIIIAVTVSIGGLLLIIIIILLIIFCCRRRKKEESSYQSQLKKVSAQKAINVSTISKRSAMDADHGFNEEEPATRRPLPRIPSKASSISSSFGAERNLGGYSNHVPVPYNGAFPPRYDFTDPLKVRHLTHV</sequence>
<keyword evidence="2 5" id="KW-0472">Membrane</keyword>
<dbReference type="PANTHER" id="PTHR44991:SF1">
    <property type="entry name" value="IMMUNOGLOBULIN SUPERFAMILY MEMBER 5"/>
    <property type="match status" value="1"/>
</dbReference>
<feature type="compositionally biased region" description="Basic and acidic residues" evidence="4">
    <location>
        <begin position="367"/>
        <end position="377"/>
    </location>
</feature>
<evidence type="ECO:0000256" key="2">
    <source>
        <dbReference type="ARBA" id="ARBA00023136"/>
    </source>
</evidence>
<evidence type="ECO:0000256" key="1">
    <source>
        <dbReference type="ARBA" id="ARBA00004167"/>
    </source>
</evidence>
<dbReference type="InterPro" id="IPR013098">
    <property type="entry name" value="Ig_I-set"/>
</dbReference>
<name>A0AAV7NDI5_PLEWA</name>
<comment type="caution">
    <text evidence="7">The sequence shown here is derived from an EMBL/GenBank/DDBJ whole genome shotgun (WGS) entry which is preliminary data.</text>
</comment>
<dbReference type="InterPro" id="IPR036179">
    <property type="entry name" value="Ig-like_dom_sf"/>
</dbReference>
<keyword evidence="5" id="KW-0812">Transmembrane</keyword>